<proteinExistence type="predicted"/>
<keyword evidence="1" id="KW-1133">Transmembrane helix</keyword>
<gene>
    <name evidence="2" type="ORF">AMECASPLE_024287</name>
</gene>
<name>A0ABV0Z2B2_9TELE</name>
<evidence type="ECO:0000313" key="2">
    <source>
        <dbReference type="EMBL" id="MEQ2300329.1"/>
    </source>
</evidence>
<dbReference type="Proteomes" id="UP001469553">
    <property type="component" value="Unassembled WGS sequence"/>
</dbReference>
<keyword evidence="1" id="KW-0812">Transmembrane</keyword>
<comment type="caution">
    <text evidence="2">The sequence shown here is derived from an EMBL/GenBank/DDBJ whole genome shotgun (WGS) entry which is preliminary data.</text>
</comment>
<reference evidence="2 3" key="1">
    <citation type="submission" date="2021-06" db="EMBL/GenBank/DDBJ databases">
        <authorList>
            <person name="Palmer J.M."/>
        </authorList>
    </citation>
    <scope>NUCLEOTIDE SEQUENCE [LARGE SCALE GENOMIC DNA]</scope>
    <source>
        <strain evidence="2 3">AS_MEX2019</strain>
        <tissue evidence="2">Muscle</tissue>
    </source>
</reference>
<dbReference type="EMBL" id="JAHRIP010049327">
    <property type="protein sequence ID" value="MEQ2300329.1"/>
    <property type="molecule type" value="Genomic_DNA"/>
</dbReference>
<feature type="transmembrane region" description="Helical" evidence="1">
    <location>
        <begin position="85"/>
        <end position="106"/>
    </location>
</feature>
<evidence type="ECO:0000256" key="1">
    <source>
        <dbReference type="SAM" id="Phobius"/>
    </source>
</evidence>
<evidence type="ECO:0000313" key="3">
    <source>
        <dbReference type="Proteomes" id="UP001469553"/>
    </source>
</evidence>
<accession>A0ABV0Z2B2</accession>
<feature type="transmembrane region" description="Helical" evidence="1">
    <location>
        <begin position="60"/>
        <end position="79"/>
    </location>
</feature>
<protein>
    <recommendedName>
        <fullName evidence="4">Transmembrane protein</fullName>
    </recommendedName>
</protein>
<keyword evidence="3" id="KW-1185">Reference proteome</keyword>
<sequence length="107" mass="12036">MFRVVVQLEGQPPSNPPQSSATSNRFSSRILLDLAPSIFPSTLTSFPVPAEGQHLHSMMLPLLFFMMGCVFLQKLIFFFPHLWSALWAVPVVLGLLCSLVFMMLFVH</sequence>
<evidence type="ECO:0008006" key="4">
    <source>
        <dbReference type="Google" id="ProtNLM"/>
    </source>
</evidence>
<keyword evidence="1" id="KW-0472">Membrane</keyword>
<organism evidence="2 3">
    <name type="scientific">Ameca splendens</name>
    <dbReference type="NCBI Taxonomy" id="208324"/>
    <lineage>
        <taxon>Eukaryota</taxon>
        <taxon>Metazoa</taxon>
        <taxon>Chordata</taxon>
        <taxon>Craniata</taxon>
        <taxon>Vertebrata</taxon>
        <taxon>Euteleostomi</taxon>
        <taxon>Actinopterygii</taxon>
        <taxon>Neopterygii</taxon>
        <taxon>Teleostei</taxon>
        <taxon>Neoteleostei</taxon>
        <taxon>Acanthomorphata</taxon>
        <taxon>Ovalentaria</taxon>
        <taxon>Atherinomorphae</taxon>
        <taxon>Cyprinodontiformes</taxon>
        <taxon>Goodeidae</taxon>
        <taxon>Ameca</taxon>
    </lineage>
</organism>